<dbReference type="GO" id="GO:0006355">
    <property type="term" value="P:regulation of DNA-templated transcription"/>
    <property type="evidence" value="ECO:0007669"/>
    <property type="project" value="InterPro"/>
</dbReference>
<dbReference type="SMART" id="SM00448">
    <property type="entry name" value="REC"/>
    <property type="match status" value="1"/>
</dbReference>
<dbReference type="PROSITE" id="PS00622">
    <property type="entry name" value="HTH_LUXR_1"/>
    <property type="match status" value="1"/>
</dbReference>
<protein>
    <submittedName>
        <fullName evidence="8">DNA-binding NarL/FixJ family response regulator</fullName>
    </submittedName>
</protein>
<dbReference type="GO" id="GO:0003677">
    <property type="term" value="F:DNA binding"/>
    <property type="evidence" value="ECO:0007669"/>
    <property type="project" value="UniProtKB-KW"/>
</dbReference>
<dbReference type="Gene3D" id="3.40.50.2300">
    <property type="match status" value="1"/>
</dbReference>
<evidence type="ECO:0000313" key="9">
    <source>
        <dbReference type="Proteomes" id="UP000579647"/>
    </source>
</evidence>
<keyword evidence="3 8" id="KW-0238">DNA-binding</keyword>
<evidence type="ECO:0000313" key="8">
    <source>
        <dbReference type="EMBL" id="MBB5490000.1"/>
    </source>
</evidence>
<dbReference type="PROSITE" id="PS50043">
    <property type="entry name" value="HTH_LUXR_2"/>
    <property type="match status" value="1"/>
</dbReference>
<evidence type="ECO:0000259" key="7">
    <source>
        <dbReference type="PROSITE" id="PS50110"/>
    </source>
</evidence>
<organism evidence="8 9">
    <name type="scientific">Nocardiopsis metallicus</name>
    <dbReference type="NCBI Taxonomy" id="179819"/>
    <lineage>
        <taxon>Bacteria</taxon>
        <taxon>Bacillati</taxon>
        <taxon>Actinomycetota</taxon>
        <taxon>Actinomycetes</taxon>
        <taxon>Streptosporangiales</taxon>
        <taxon>Nocardiopsidaceae</taxon>
        <taxon>Nocardiopsis</taxon>
    </lineage>
</organism>
<dbReference type="RefSeq" id="WP_184362788.1">
    <property type="nucleotide sequence ID" value="NZ_BAAAKM010000103.1"/>
</dbReference>
<keyword evidence="4" id="KW-0804">Transcription</keyword>
<sequence length="233" mass="24613">MTEPEPDTSTRSTANPAVSVLVVDDQPLLRRSLTLLIDAAPGITVVGQAGTGRDAVSLSRDLAPDVVLMDIRMPGGDGIEATRSITADPDRARTRVLVLSMFELDEYVHAALRAGASGFLLKDAHPDQLVDAIRRTHAGESLLAPSILTRVVEHFLHGPGAAPARGLDGLTERETEVLALVARGLSNTEIADALTISVKTVKTHIGNLLAKLTARDRAQLVIAAYDSGLVTPP</sequence>
<name>A0A840VZQ6_9ACTN</name>
<feature type="domain" description="Response regulatory" evidence="7">
    <location>
        <begin position="19"/>
        <end position="137"/>
    </location>
</feature>
<dbReference type="CDD" id="cd06170">
    <property type="entry name" value="LuxR_C_like"/>
    <property type="match status" value="1"/>
</dbReference>
<feature type="domain" description="HTH luxR-type" evidence="6">
    <location>
        <begin position="163"/>
        <end position="228"/>
    </location>
</feature>
<dbReference type="AlphaFoldDB" id="A0A840VZQ6"/>
<dbReference type="CDD" id="cd17535">
    <property type="entry name" value="REC_NarL-like"/>
    <property type="match status" value="1"/>
</dbReference>
<evidence type="ECO:0000256" key="3">
    <source>
        <dbReference type="ARBA" id="ARBA00023125"/>
    </source>
</evidence>
<evidence type="ECO:0000256" key="4">
    <source>
        <dbReference type="ARBA" id="ARBA00023163"/>
    </source>
</evidence>
<dbReference type="InterPro" id="IPR000792">
    <property type="entry name" value="Tscrpt_reg_LuxR_C"/>
</dbReference>
<dbReference type="InterPro" id="IPR011006">
    <property type="entry name" value="CheY-like_superfamily"/>
</dbReference>
<accession>A0A840VZQ6</accession>
<proteinExistence type="predicted"/>
<reference evidence="8 9" key="1">
    <citation type="submission" date="2020-08" db="EMBL/GenBank/DDBJ databases">
        <title>Sequencing the genomes of 1000 actinobacteria strains.</title>
        <authorList>
            <person name="Klenk H.-P."/>
        </authorList>
    </citation>
    <scope>NUCLEOTIDE SEQUENCE [LARGE SCALE GENOMIC DNA]</scope>
    <source>
        <strain evidence="8 9">DSM 44598</strain>
    </source>
</reference>
<dbReference type="InterPro" id="IPR001789">
    <property type="entry name" value="Sig_transdc_resp-reg_receiver"/>
</dbReference>
<comment type="caution">
    <text evidence="8">The sequence shown here is derived from an EMBL/GenBank/DDBJ whole genome shotgun (WGS) entry which is preliminary data.</text>
</comment>
<keyword evidence="2" id="KW-0805">Transcription regulation</keyword>
<dbReference type="Pfam" id="PF00072">
    <property type="entry name" value="Response_reg"/>
    <property type="match status" value="1"/>
</dbReference>
<dbReference type="PRINTS" id="PR00038">
    <property type="entry name" value="HTHLUXR"/>
</dbReference>
<keyword evidence="1 5" id="KW-0597">Phosphoprotein</keyword>
<evidence type="ECO:0000256" key="2">
    <source>
        <dbReference type="ARBA" id="ARBA00023015"/>
    </source>
</evidence>
<gene>
    <name evidence="8" type="ORF">HNR07_001137</name>
</gene>
<evidence type="ECO:0000259" key="6">
    <source>
        <dbReference type="PROSITE" id="PS50043"/>
    </source>
</evidence>
<dbReference type="SMART" id="SM00421">
    <property type="entry name" value="HTH_LUXR"/>
    <property type="match status" value="1"/>
</dbReference>
<dbReference type="Proteomes" id="UP000579647">
    <property type="component" value="Unassembled WGS sequence"/>
</dbReference>
<dbReference type="SUPFAM" id="SSF46894">
    <property type="entry name" value="C-terminal effector domain of the bipartite response regulators"/>
    <property type="match status" value="1"/>
</dbReference>
<dbReference type="InterPro" id="IPR039420">
    <property type="entry name" value="WalR-like"/>
</dbReference>
<dbReference type="PANTHER" id="PTHR43214:SF24">
    <property type="entry name" value="TRANSCRIPTIONAL REGULATORY PROTEIN NARL-RELATED"/>
    <property type="match status" value="1"/>
</dbReference>
<dbReference type="EMBL" id="JACHDO010000001">
    <property type="protein sequence ID" value="MBB5490000.1"/>
    <property type="molecule type" value="Genomic_DNA"/>
</dbReference>
<evidence type="ECO:0000256" key="1">
    <source>
        <dbReference type="ARBA" id="ARBA00022553"/>
    </source>
</evidence>
<dbReference type="PROSITE" id="PS50110">
    <property type="entry name" value="RESPONSE_REGULATORY"/>
    <property type="match status" value="1"/>
</dbReference>
<dbReference type="InterPro" id="IPR058245">
    <property type="entry name" value="NreC/VraR/RcsB-like_REC"/>
</dbReference>
<feature type="modified residue" description="4-aspartylphosphate" evidence="5">
    <location>
        <position position="70"/>
    </location>
</feature>
<dbReference type="InterPro" id="IPR016032">
    <property type="entry name" value="Sig_transdc_resp-reg_C-effctor"/>
</dbReference>
<dbReference type="SUPFAM" id="SSF52172">
    <property type="entry name" value="CheY-like"/>
    <property type="match status" value="1"/>
</dbReference>
<dbReference type="GO" id="GO:0000160">
    <property type="term" value="P:phosphorelay signal transduction system"/>
    <property type="evidence" value="ECO:0007669"/>
    <property type="project" value="InterPro"/>
</dbReference>
<dbReference type="PANTHER" id="PTHR43214">
    <property type="entry name" value="TWO-COMPONENT RESPONSE REGULATOR"/>
    <property type="match status" value="1"/>
</dbReference>
<dbReference type="Pfam" id="PF00196">
    <property type="entry name" value="GerE"/>
    <property type="match status" value="1"/>
</dbReference>
<keyword evidence="9" id="KW-1185">Reference proteome</keyword>
<evidence type="ECO:0000256" key="5">
    <source>
        <dbReference type="PROSITE-ProRule" id="PRU00169"/>
    </source>
</evidence>